<keyword evidence="1" id="KW-0812">Transmembrane</keyword>
<feature type="transmembrane region" description="Helical" evidence="1">
    <location>
        <begin position="129"/>
        <end position="147"/>
    </location>
</feature>
<name>A0A3B1CKQ5_9ZZZZ</name>
<sequence>MSFSNERTSDFPFGPAKPVYLNFIEKSFQKQIAYKFEYFVGVLNGLLFIFVFTSLWSAIYAGADTVEGSPFTRSQMISYAVFAMLFRISMTMEDNEIGRKIRTGAISMDFIKPVSYPLMLFSEAVGQTLFHWFTRVIPLSIISLLAFDASMPKDLSAYALTAVAWVLGYSILYIINFGFSLLAFWFTEVFSFQLMKFGLFTLFSGGIVPIDFFPDFAKPFIALIPFQYILYVPTSIFIGHIQGAEAIRLLLIQLAWVLALGFICWRVWKAAQKKLIVQGG</sequence>
<dbReference type="EMBL" id="UOGC01000050">
    <property type="protein sequence ID" value="VAX17327.1"/>
    <property type="molecule type" value="Genomic_DNA"/>
</dbReference>
<feature type="transmembrane region" description="Helical" evidence="1">
    <location>
        <begin position="247"/>
        <end position="268"/>
    </location>
</feature>
<keyword evidence="1" id="KW-1133">Transmembrane helix</keyword>
<proteinExistence type="predicted"/>
<organism evidence="2">
    <name type="scientific">hydrothermal vent metagenome</name>
    <dbReference type="NCBI Taxonomy" id="652676"/>
    <lineage>
        <taxon>unclassified sequences</taxon>
        <taxon>metagenomes</taxon>
        <taxon>ecological metagenomes</taxon>
    </lineage>
</organism>
<feature type="transmembrane region" description="Helical" evidence="1">
    <location>
        <begin position="192"/>
        <end position="213"/>
    </location>
</feature>
<accession>A0A3B1CKQ5</accession>
<feature type="transmembrane region" description="Helical" evidence="1">
    <location>
        <begin position="159"/>
        <end position="186"/>
    </location>
</feature>
<feature type="transmembrane region" description="Helical" evidence="1">
    <location>
        <begin position="220"/>
        <end position="241"/>
    </location>
</feature>
<dbReference type="Pfam" id="PF06182">
    <property type="entry name" value="ABC2_membrane_6"/>
    <property type="match status" value="1"/>
</dbReference>
<dbReference type="PANTHER" id="PTHR36832:SF1">
    <property type="entry name" value="SLR1174 PROTEIN"/>
    <property type="match status" value="1"/>
</dbReference>
<feature type="transmembrane region" description="Helical" evidence="1">
    <location>
        <begin position="36"/>
        <end position="59"/>
    </location>
</feature>
<reference evidence="2" key="1">
    <citation type="submission" date="2018-06" db="EMBL/GenBank/DDBJ databases">
        <authorList>
            <person name="Zhirakovskaya E."/>
        </authorList>
    </citation>
    <scope>NUCLEOTIDE SEQUENCE</scope>
</reference>
<gene>
    <name evidence="2" type="ORF">MNBD_NITROSPINAE01-1011</name>
</gene>
<dbReference type="AlphaFoldDB" id="A0A3B1CKQ5"/>
<dbReference type="InterPro" id="IPR010390">
    <property type="entry name" value="ABC-2_transporter-like"/>
</dbReference>
<evidence type="ECO:0000256" key="1">
    <source>
        <dbReference type="SAM" id="Phobius"/>
    </source>
</evidence>
<evidence type="ECO:0008006" key="3">
    <source>
        <dbReference type="Google" id="ProtNLM"/>
    </source>
</evidence>
<evidence type="ECO:0000313" key="2">
    <source>
        <dbReference type="EMBL" id="VAX17327.1"/>
    </source>
</evidence>
<keyword evidence="1" id="KW-0472">Membrane</keyword>
<dbReference type="PANTHER" id="PTHR36832">
    <property type="entry name" value="SLR1174 PROTEIN-RELATED"/>
    <property type="match status" value="1"/>
</dbReference>
<protein>
    <recommendedName>
        <fullName evidence="3">Efflux ABC transporter, permease protein</fullName>
    </recommendedName>
</protein>